<reference evidence="2 3" key="1">
    <citation type="submission" date="2017-02" db="EMBL/GenBank/DDBJ databases">
        <authorList>
            <person name="Varghese N."/>
            <person name="Submissions S."/>
        </authorList>
    </citation>
    <scope>NUCLEOTIDE SEQUENCE [LARGE SCALE GENOMIC DNA]</scope>
    <source>
        <strain evidence="2 3">VKM Ac-1787</strain>
    </source>
</reference>
<sequence>MWDRTCTLGRGARPSPPALGARDQAREGREPGESADHPEEAQRGVAERADDGQGADSERCHAEPDAPASPGFRRWAAAGQVGGSRARPASNAQRRSAVLGSVDGAPEPVDPRTGTDLGAAVVDVRVAGRGIRRVGRHGCGEIHVEPDGTVRHEGVVADEPQRPSAPSRRATERRRADGDGAVGRFAHGSMVAHRVTVVQHPGASDVSAASGVLLRRYAR</sequence>
<gene>
    <name evidence="2" type="ORF">SAMN06295973_1702</name>
</gene>
<organism evidence="2 3">
    <name type="scientific">Plantibacter cousiniae</name>
    <name type="common">nom. nud.</name>
    <dbReference type="NCBI Taxonomy" id="199709"/>
    <lineage>
        <taxon>Bacteria</taxon>
        <taxon>Bacillati</taxon>
        <taxon>Actinomycetota</taxon>
        <taxon>Actinomycetes</taxon>
        <taxon>Micrococcales</taxon>
        <taxon>Microbacteriaceae</taxon>
        <taxon>Plantibacter</taxon>
    </lineage>
</organism>
<evidence type="ECO:0000313" key="3">
    <source>
        <dbReference type="Proteomes" id="UP000190827"/>
    </source>
</evidence>
<dbReference type="Proteomes" id="UP000190827">
    <property type="component" value="Unassembled WGS sequence"/>
</dbReference>
<feature type="compositionally biased region" description="Basic and acidic residues" evidence="1">
    <location>
        <begin position="148"/>
        <end position="161"/>
    </location>
</feature>
<evidence type="ECO:0000256" key="1">
    <source>
        <dbReference type="SAM" id="MobiDB-lite"/>
    </source>
</evidence>
<feature type="region of interest" description="Disordered" evidence="1">
    <location>
        <begin position="1"/>
        <end position="116"/>
    </location>
</feature>
<evidence type="ECO:0000313" key="2">
    <source>
        <dbReference type="EMBL" id="SKC52883.1"/>
    </source>
</evidence>
<dbReference type="EMBL" id="FUZO01000001">
    <property type="protein sequence ID" value="SKC52883.1"/>
    <property type="molecule type" value="Genomic_DNA"/>
</dbReference>
<proteinExistence type="predicted"/>
<feature type="compositionally biased region" description="Basic and acidic residues" evidence="1">
    <location>
        <begin position="169"/>
        <end position="178"/>
    </location>
</feature>
<name>A0ABY1LM45_9MICO</name>
<accession>A0ABY1LM45</accession>
<comment type="caution">
    <text evidence="2">The sequence shown here is derived from an EMBL/GenBank/DDBJ whole genome shotgun (WGS) entry which is preliminary data.</text>
</comment>
<keyword evidence="3" id="KW-1185">Reference proteome</keyword>
<protein>
    <submittedName>
        <fullName evidence="2">Uncharacterized protein</fullName>
    </submittedName>
</protein>
<feature type="compositionally biased region" description="Basic and acidic residues" evidence="1">
    <location>
        <begin position="23"/>
        <end position="64"/>
    </location>
</feature>
<feature type="region of interest" description="Disordered" evidence="1">
    <location>
        <begin position="148"/>
        <end position="181"/>
    </location>
</feature>